<protein>
    <submittedName>
        <fullName evidence="2">Uncharacterized protein</fullName>
    </submittedName>
</protein>
<feature type="transmembrane region" description="Helical" evidence="1">
    <location>
        <begin position="151"/>
        <end position="170"/>
    </location>
</feature>
<sequence length="172" mass="18828">MSFKYDFDMFSVVPDEMKQEFENAFDELGMGGQSKEKVAMFRDPALAVALQNADDEVRQVFLNAGFGLNVYDSGAPEGCYLASEEVGRSDCVNRLAQVIVSNRSVLSQNWNGFDIEQFLDHVANARPIEVEEVQVAPPVAAKPKHSNVIRLASICVVAGSLVLAFSTGGWSF</sequence>
<proteinExistence type="predicted"/>
<name>A0A1X6ZDC5_9RHOB</name>
<dbReference type="RefSeq" id="WP_085805867.1">
    <property type="nucleotide sequence ID" value="NZ_FWFX01000006.1"/>
</dbReference>
<dbReference type="EMBL" id="FWFX01000006">
    <property type="protein sequence ID" value="SLN47582.1"/>
    <property type="molecule type" value="Genomic_DNA"/>
</dbReference>
<organism evidence="2 3">
    <name type="scientific">Roseovarius albus</name>
    <dbReference type="NCBI Taxonomy" id="1247867"/>
    <lineage>
        <taxon>Bacteria</taxon>
        <taxon>Pseudomonadati</taxon>
        <taxon>Pseudomonadota</taxon>
        <taxon>Alphaproteobacteria</taxon>
        <taxon>Rhodobacterales</taxon>
        <taxon>Roseobacteraceae</taxon>
        <taxon>Roseovarius</taxon>
    </lineage>
</organism>
<keyword evidence="1" id="KW-1133">Transmembrane helix</keyword>
<keyword evidence="1" id="KW-0812">Transmembrane</keyword>
<dbReference type="OrthoDB" id="7707180at2"/>
<evidence type="ECO:0000256" key="1">
    <source>
        <dbReference type="SAM" id="Phobius"/>
    </source>
</evidence>
<accession>A0A1X6ZDC5</accession>
<evidence type="ECO:0000313" key="3">
    <source>
        <dbReference type="Proteomes" id="UP000193061"/>
    </source>
</evidence>
<keyword evidence="1" id="KW-0472">Membrane</keyword>
<keyword evidence="3" id="KW-1185">Reference proteome</keyword>
<gene>
    <name evidence="2" type="ORF">ROA7450_02359</name>
</gene>
<reference evidence="2 3" key="1">
    <citation type="submission" date="2017-03" db="EMBL/GenBank/DDBJ databases">
        <authorList>
            <person name="Afonso C.L."/>
            <person name="Miller P.J."/>
            <person name="Scott M.A."/>
            <person name="Spackman E."/>
            <person name="Goraichik I."/>
            <person name="Dimitrov K.M."/>
            <person name="Suarez D.L."/>
            <person name="Swayne D.E."/>
        </authorList>
    </citation>
    <scope>NUCLEOTIDE SEQUENCE [LARGE SCALE GENOMIC DNA]</scope>
    <source>
        <strain evidence="2 3">CECT 7450</strain>
    </source>
</reference>
<evidence type="ECO:0000313" key="2">
    <source>
        <dbReference type="EMBL" id="SLN47582.1"/>
    </source>
</evidence>
<dbReference type="Proteomes" id="UP000193061">
    <property type="component" value="Unassembled WGS sequence"/>
</dbReference>
<dbReference type="AlphaFoldDB" id="A0A1X6ZDC5"/>